<reference evidence="1 2" key="1">
    <citation type="submission" date="2020-12" db="EMBL/GenBank/DDBJ databases">
        <title>Complete genome sequence of Burkholderia anthina BJQ0011.</title>
        <authorList>
            <person name="Xu Y."/>
        </authorList>
    </citation>
    <scope>NUCLEOTIDE SEQUENCE [LARGE SCALE GENOMIC DNA]</scope>
    <source>
        <strain evidence="1 2">BJQ0011</strain>
    </source>
</reference>
<dbReference type="AlphaFoldDB" id="A0A7T7AL84"/>
<accession>A0A7T7AL84</accession>
<name>A0A7T7AL84_9BURK</name>
<sequence>MIHYHGTPITPATAAARALSGGHAFVSFQHPEQLSLVLDVAQSFAVDNGAFSAWRSGAPVTDWRPFYEWIGELNRYPSFDFAVIPDVIDGDEHANDALLAEWPWREAAPWVGAPVWHLHESLERLERLAFGWPRVCLGSSGEYATVGTPVWYRRMAEAMDVLCDKHGRPICKIHGLRMLNPDVFKRFPFASADSTNIGQNIGIDSKWRGTYTPPTKEARALIMRERIESHQSPTFWVREHAGIQTDLGLTT</sequence>
<dbReference type="Proteomes" id="UP000596205">
    <property type="component" value="Chromosome 2"/>
</dbReference>
<proteinExistence type="predicted"/>
<evidence type="ECO:0000313" key="1">
    <source>
        <dbReference type="EMBL" id="QQK06810.1"/>
    </source>
</evidence>
<evidence type="ECO:0000313" key="2">
    <source>
        <dbReference type="Proteomes" id="UP000596205"/>
    </source>
</evidence>
<dbReference type="KEGG" id="bann:JFN94_26080"/>
<dbReference type="EMBL" id="CP066770">
    <property type="protein sequence ID" value="QQK06810.1"/>
    <property type="molecule type" value="Genomic_DNA"/>
</dbReference>
<organism evidence="1 2">
    <name type="scientific">Burkholderia anthina</name>
    <dbReference type="NCBI Taxonomy" id="179879"/>
    <lineage>
        <taxon>Bacteria</taxon>
        <taxon>Pseudomonadati</taxon>
        <taxon>Pseudomonadota</taxon>
        <taxon>Betaproteobacteria</taxon>
        <taxon>Burkholderiales</taxon>
        <taxon>Burkholderiaceae</taxon>
        <taxon>Burkholderia</taxon>
        <taxon>Burkholderia cepacia complex</taxon>
    </lineage>
</organism>
<protein>
    <submittedName>
        <fullName evidence="1">Uncharacterized protein</fullName>
    </submittedName>
</protein>
<gene>
    <name evidence="1" type="ORF">JFN94_26080</name>
</gene>